<evidence type="ECO:0000256" key="4">
    <source>
        <dbReference type="ARBA" id="ARBA00022759"/>
    </source>
</evidence>
<name>A0A8X6VRY3_TRICX</name>
<evidence type="ECO:0000256" key="6">
    <source>
        <dbReference type="ARBA" id="ARBA00022918"/>
    </source>
</evidence>
<dbReference type="PANTHER" id="PTHR34072:SF57">
    <property type="entry name" value="RNA-DIRECTED DNA POLYMERASE"/>
    <property type="match status" value="1"/>
</dbReference>
<keyword evidence="5" id="KW-0378">Hydrolase</keyword>
<organism evidence="8 9">
    <name type="scientific">Trichonephila clavipes</name>
    <name type="common">Golden silk orbweaver</name>
    <name type="synonym">Nephila clavipes</name>
    <dbReference type="NCBI Taxonomy" id="2585209"/>
    <lineage>
        <taxon>Eukaryota</taxon>
        <taxon>Metazoa</taxon>
        <taxon>Ecdysozoa</taxon>
        <taxon>Arthropoda</taxon>
        <taxon>Chelicerata</taxon>
        <taxon>Arachnida</taxon>
        <taxon>Araneae</taxon>
        <taxon>Araneomorphae</taxon>
        <taxon>Entelegynae</taxon>
        <taxon>Araneoidea</taxon>
        <taxon>Nephilidae</taxon>
        <taxon>Trichonephila</taxon>
    </lineage>
</organism>
<keyword evidence="2" id="KW-0548">Nucleotidyltransferase</keyword>
<dbReference type="InterPro" id="IPR043502">
    <property type="entry name" value="DNA/RNA_pol_sf"/>
</dbReference>
<keyword evidence="3" id="KW-0540">Nuclease</keyword>
<dbReference type="EMBL" id="BMAU01021355">
    <property type="protein sequence ID" value="GFY20273.1"/>
    <property type="molecule type" value="Genomic_DNA"/>
</dbReference>
<dbReference type="Pfam" id="PF17917">
    <property type="entry name" value="RT_RNaseH"/>
    <property type="match status" value="1"/>
</dbReference>
<evidence type="ECO:0000313" key="8">
    <source>
        <dbReference type="EMBL" id="GFY20273.1"/>
    </source>
</evidence>
<dbReference type="CDD" id="cd09274">
    <property type="entry name" value="RNase_HI_RT_Ty3"/>
    <property type="match status" value="1"/>
</dbReference>
<dbReference type="PANTHER" id="PTHR34072">
    <property type="entry name" value="ENZYMATIC POLYPROTEIN-RELATED"/>
    <property type="match status" value="1"/>
</dbReference>
<evidence type="ECO:0000259" key="7">
    <source>
        <dbReference type="Pfam" id="PF17917"/>
    </source>
</evidence>
<dbReference type="Proteomes" id="UP000887159">
    <property type="component" value="Unassembled WGS sequence"/>
</dbReference>
<evidence type="ECO:0000256" key="3">
    <source>
        <dbReference type="ARBA" id="ARBA00022722"/>
    </source>
</evidence>
<accession>A0A8X6VRY3</accession>
<dbReference type="GO" id="GO:0016787">
    <property type="term" value="F:hydrolase activity"/>
    <property type="evidence" value="ECO:0007669"/>
    <property type="project" value="UniProtKB-KW"/>
</dbReference>
<evidence type="ECO:0000256" key="2">
    <source>
        <dbReference type="ARBA" id="ARBA00022695"/>
    </source>
</evidence>
<dbReference type="SUPFAM" id="SSF56672">
    <property type="entry name" value="DNA/RNA polymerases"/>
    <property type="match status" value="1"/>
</dbReference>
<feature type="domain" description="Reverse transcriptase RNase H-like" evidence="7">
    <location>
        <begin position="79"/>
        <end position="156"/>
    </location>
</feature>
<comment type="caution">
    <text evidence="8">The sequence shown here is derived from an EMBL/GenBank/DDBJ whole genome shotgun (WGS) entry which is preliminary data.</text>
</comment>
<reference evidence="8" key="1">
    <citation type="submission" date="2020-08" db="EMBL/GenBank/DDBJ databases">
        <title>Multicomponent nature underlies the extraordinary mechanical properties of spider dragline silk.</title>
        <authorList>
            <person name="Kono N."/>
            <person name="Nakamura H."/>
            <person name="Mori M."/>
            <person name="Yoshida Y."/>
            <person name="Ohtoshi R."/>
            <person name="Malay A.D."/>
            <person name="Moran D.A.P."/>
            <person name="Tomita M."/>
            <person name="Numata K."/>
            <person name="Arakawa K."/>
        </authorList>
    </citation>
    <scope>NUCLEOTIDE SEQUENCE</scope>
</reference>
<keyword evidence="9" id="KW-1185">Reference proteome</keyword>
<keyword evidence="1" id="KW-0808">Transferase</keyword>
<evidence type="ECO:0000256" key="1">
    <source>
        <dbReference type="ARBA" id="ARBA00022679"/>
    </source>
</evidence>
<sequence>MWNPQKAGYLLRNILGSKVVKTNLKGLPYQLFCYHKAEGIQRGQGSNSESASFLIAGFQKDCRVIYGCKFNRCRSGSLNQEQKPLVFASGTLSIVAWNYTVTERECLSVIWALKKFRTYLRSLPIKFITYHAALTRLTNGKNLPSGMIRWTLKLAVFNREWEHHSGTENAVADVLSRIGEKVNCAIIRNLVLSSREQLIEEQRKDLELGHIYRYLENL</sequence>
<evidence type="ECO:0000313" key="9">
    <source>
        <dbReference type="Proteomes" id="UP000887159"/>
    </source>
</evidence>
<dbReference type="AlphaFoldDB" id="A0A8X6VRY3"/>
<dbReference type="InterPro" id="IPR041373">
    <property type="entry name" value="RT_RNaseH"/>
</dbReference>
<evidence type="ECO:0000256" key="5">
    <source>
        <dbReference type="ARBA" id="ARBA00022801"/>
    </source>
</evidence>
<gene>
    <name evidence="8" type="primary">X975_11717</name>
    <name evidence="8" type="ORF">TNCV_209051</name>
</gene>
<dbReference type="GO" id="GO:0004519">
    <property type="term" value="F:endonuclease activity"/>
    <property type="evidence" value="ECO:0007669"/>
    <property type="project" value="UniProtKB-KW"/>
</dbReference>
<keyword evidence="6" id="KW-0695">RNA-directed DNA polymerase</keyword>
<dbReference type="GO" id="GO:0003964">
    <property type="term" value="F:RNA-directed DNA polymerase activity"/>
    <property type="evidence" value="ECO:0007669"/>
    <property type="project" value="UniProtKB-KW"/>
</dbReference>
<proteinExistence type="predicted"/>
<protein>
    <submittedName>
        <fullName evidence="8">Retrovirus-related Pol polyprotein from transposon 17.6</fullName>
    </submittedName>
</protein>
<keyword evidence="4" id="KW-0255">Endonuclease</keyword>